<protein>
    <recommendedName>
        <fullName evidence="11">Type I restriction enzyme endonuclease subunit</fullName>
        <shortName evidence="11">R protein</shortName>
        <ecNumber evidence="11">3.1.21.3</ecNumber>
    </recommendedName>
    <alternativeName>
        <fullName evidence="11">Type-1 restriction enzyme R protein</fullName>
    </alternativeName>
</protein>
<dbReference type="EC" id="3.1.21.3" evidence="11"/>
<evidence type="ECO:0000256" key="5">
    <source>
        <dbReference type="ARBA" id="ARBA00022741"/>
    </source>
</evidence>
<dbReference type="InterPro" id="IPR027417">
    <property type="entry name" value="P-loop_NTPase"/>
</dbReference>
<dbReference type="CDD" id="cd18030">
    <property type="entry name" value="DEXHc_RE_I_HsdR"/>
    <property type="match status" value="1"/>
</dbReference>
<evidence type="ECO:0000256" key="3">
    <source>
        <dbReference type="ARBA" id="ARBA00011296"/>
    </source>
</evidence>
<dbReference type="Proteomes" id="UP000267250">
    <property type="component" value="Chromosome"/>
</dbReference>
<dbReference type="GO" id="GO:0009035">
    <property type="term" value="F:type I site-specific deoxyribonuclease activity"/>
    <property type="evidence" value="ECO:0007669"/>
    <property type="project" value="UniProtKB-EC"/>
</dbReference>
<evidence type="ECO:0000256" key="2">
    <source>
        <dbReference type="ARBA" id="ARBA00008598"/>
    </source>
</evidence>
<evidence type="ECO:0000256" key="8">
    <source>
        <dbReference type="ARBA" id="ARBA00022801"/>
    </source>
</evidence>
<organism evidence="13 14">
    <name type="scientific">Anoxybacter fermentans</name>
    <dbReference type="NCBI Taxonomy" id="1323375"/>
    <lineage>
        <taxon>Bacteria</taxon>
        <taxon>Bacillati</taxon>
        <taxon>Bacillota</taxon>
        <taxon>Clostridia</taxon>
        <taxon>Halanaerobiales</taxon>
        <taxon>Anoxybacter</taxon>
    </lineage>
</organism>
<dbReference type="InterPro" id="IPR014001">
    <property type="entry name" value="Helicase_ATP-bd"/>
</dbReference>
<comment type="catalytic activity">
    <reaction evidence="1 11">
        <text>Endonucleolytic cleavage of DNA to give random double-stranded fragments with terminal 5'-phosphates, ATP is simultaneously hydrolyzed.</text>
        <dbReference type="EC" id="3.1.21.3"/>
    </reaction>
</comment>
<comment type="function">
    <text evidence="11">Subunit R is required for both nuclease and ATPase activities, but not for modification.</text>
</comment>
<dbReference type="NCBIfam" id="TIGR00348">
    <property type="entry name" value="hsdR"/>
    <property type="match status" value="1"/>
</dbReference>
<dbReference type="GO" id="GO:0003677">
    <property type="term" value="F:DNA binding"/>
    <property type="evidence" value="ECO:0007669"/>
    <property type="project" value="UniProtKB-KW"/>
</dbReference>
<dbReference type="InterPro" id="IPR007409">
    <property type="entry name" value="Restrct_endonuc_type1_HsdR_N"/>
</dbReference>
<dbReference type="GO" id="GO:0005524">
    <property type="term" value="F:ATP binding"/>
    <property type="evidence" value="ECO:0007669"/>
    <property type="project" value="UniProtKB-KW"/>
</dbReference>
<dbReference type="PANTHER" id="PTHR30195">
    <property type="entry name" value="TYPE I SITE-SPECIFIC DEOXYRIBONUCLEASE PROTEIN SUBUNIT M AND R"/>
    <property type="match status" value="1"/>
</dbReference>
<dbReference type="Gene3D" id="3.40.50.300">
    <property type="entry name" value="P-loop containing nucleotide triphosphate hydrolases"/>
    <property type="match status" value="2"/>
</dbReference>
<dbReference type="Pfam" id="PF04313">
    <property type="entry name" value="HSDR_N"/>
    <property type="match status" value="1"/>
</dbReference>
<proteinExistence type="inferred from homology"/>
<comment type="subunit">
    <text evidence="3 11">The type I restriction/modification system is composed of three polypeptides R, M and S.</text>
</comment>
<dbReference type="OrthoDB" id="9758243at2"/>
<dbReference type="REBASE" id="292455">
    <property type="entry name" value="Afe22613ORF9440P"/>
</dbReference>
<gene>
    <name evidence="13" type="ORF">BBF96_09425</name>
</gene>
<sequence>MYKLLDEEHYVEESFLRQLKSLDWKIIHGDKFDPSKSLRESFREVILEKELKESIKRINPWIEEDQINEVVRRVTTPQANSLLEANKEIHNLLLENISVSENRKTGEKSPTVRFIDFQNPENNSFIAISQFKVNIPGTEKHIIPDIVLFVNGLPLVVVECKSPTINDPIGEAITQLMRYSNRRGEKEGNEKLFWYNLFMIATSNQVAKYGTITSEYEYFVEWKDPYPFKLSDIETDKNVVTSQEFLIQGMLSKNNLLDILHSFTLYKEDPKVGVIKVVPRYQQFRAVKKIIKRLKEGKTQQEKGGIVWHTQGSGKSLTMMYVVRAMYHDQELRNFKIVFITDRKDLEKQLKDTSKSVGYTVNLAGSIRELQDLLKTNTPDLVMGMIHKFQERELKREFPVLNTSPNILIMIDEAHRSQYKLLGANLKKALPNAVRIAFTGTPIEKTEWTFGDYIDKYSIRQSVEDGVTVEIVYEGRTHRAEISDEEEANKRFEDVFNMLDSEQKAKIMGRYTWKAYLEDENVIKDKAKDMVDHYVTHVFPNGFKAQVVTVSRLAAIRYKKALEGALKEKIEELKRDRNNKIDLDQLEKLKVAVVISGNQNDPPEYHPFTDPDKQEIHIKSFKLPFAKEDESGINGDVGILVVQSMLITGFDAPIEQVMYLDNVIKEHNLLQAIARVNRVYKNKSCGFVVDYVGVLKHLKEALAIFDEKDVEEITQVVKDRGKSIDELKYIYNLINDFFKKYEIEDWMDNIEECIDLLVDEEVRNEFLTYVRQFNRAIDKLLPDPEALKYMRELKILNFIRQSARNRYRDDKLSIKDASKKIREIVEEYLLSKGVNPKIAPLPLLSDDFIENVKKKKSSKARAEELKYATIEHIEKHYEEDPEFYERFSDRLKRILEEYRENWNILASELEKIREEIKKGRTVEETFGFDPKKEMPFFGLLKREIYGKKPIEKLDKEEIDFLIELTKDTIAIISKEVQTVDFWENYTLQKRLKSYLISHILLQRSRKNKCLFNKRNEIAQKLMELAYNIYKR</sequence>
<evidence type="ECO:0000313" key="13">
    <source>
        <dbReference type="EMBL" id="AZR73590.1"/>
    </source>
</evidence>
<keyword evidence="8 11" id="KW-0378">Hydrolase</keyword>
<keyword evidence="10 11" id="KW-0238">DNA-binding</keyword>
<dbReference type="GO" id="GO:0009307">
    <property type="term" value="P:DNA restriction-modification system"/>
    <property type="evidence" value="ECO:0007669"/>
    <property type="project" value="UniProtKB-KW"/>
</dbReference>
<dbReference type="RefSeq" id="WP_127016930.1">
    <property type="nucleotide sequence ID" value="NZ_CP016379.1"/>
</dbReference>
<dbReference type="CDD" id="cd18800">
    <property type="entry name" value="SF2_C_EcoR124I-like"/>
    <property type="match status" value="1"/>
</dbReference>
<dbReference type="Pfam" id="PF11867">
    <property type="entry name" value="T1RH-like_C"/>
    <property type="match status" value="1"/>
</dbReference>
<keyword evidence="4" id="KW-0540">Nuclease</keyword>
<dbReference type="SMART" id="SM00487">
    <property type="entry name" value="DEXDc"/>
    <property type="match status" value="1"/>
</dbReference>
<comment type="similarity">
    <text evidence="2 11">Belongs to the HsdR family.</text>
</comment>
<feature type="domain" description="Helicase ATP-binding" evidence="12">
    <location>
        <begin position="296"/>
        <end position="460"/>
    </location>
</feature>
<dbReference type="CDD" id="cd22332">
    <property type="entry name" value="HsdR_N"/>
    <property type="match status" value="1"/>
</dbReference>
<dbReference type="AlphaFoldDB" id="A0A3Q9HQN7"/>
<dbReference type="InterPro" id="IPR051268">
    <property type="entry name" value="Type-I_R_enzyme_R_subunit"/>
</dbReference>
<keyword evidence="9 11" id="KW-0067">ATP-binding</keyword>
<keyword evidence="14" id="KW-1185">Reference proteome</keyword>
<dbReference type="SUPFAM" id="SSF52540">
    <property type="entry name" value="P-loop containing nucleoside triphosphate hydrolases"/>
    <property type="match status" value="2"/>
</dbReference>
<evidence type="ECO:0000256" key="11">
    <source>
        <dbReference type="RuleBase" id="RU364115"/>
    </source>
</evidence>
<evidence type="ECO:0000256" key="7">
    <source>
        <dbReference type="ARBA" id="ARBA00022759"/>
    </source>
</evidence>
<dbReference type="Gene3D" id="3.90.1570.50">
    <property type="match status" value="1"/>
</dbReference>
<name>A0A3Q9HQN7_9FIRM</name>
<evidence type="ECO:0000256" key="10">
    <source>
        <dbReference type="ARBA" id="ARBA00023125"/>
    </source>
</evidence>
<evidence type="ECO:0000256" key="6">
    <source>
        <dbReference type="ARBA" id="ARBA00022747"/>
    </source>
</evidence>
<evidence type="ECO:0000313" key="14">
    <source>
        <dbReference type="Proteomes" id="UP000267250"/>
    </source>
</evidence>
<dbReference type="PANTHER" id="PTHR30195:SF15">
    <property type="entry name" value="TYPE I RESTRICTION ENZYME HINDI ENDONUCLEASE SUBUNIT"/>
    <property type="match status" value="1"/>
</dbReference>
<dbReference type="EMBL" id="CP016379">
    <property type="protein sequence ID" value="AZR73590.1"/>
    <property type="molecule type" value="Genomic_DNA"/>
</dbReference>
<evidence type="ECO:0000256" key="1">
    <source>
        <dbReference type="ARBA" id="ARBA00000851"/>
    </source>
</evidence>
<dbReference type="PROSITE" id="PS51192">
    <property type="entry name" value="HELICASE_ATP_BIND_1"/>
    <property type="match status" value="1"/>
</dbReference>
<evidence type="ECO:0000259" key="12">
    <source>
        <dbReference type="PROSITE" id="PS51192"/>
    </source>
</evidence>
<dbReference type="KEGG" id="aft:BBF96_09425"/>
<keyword evidence="5 11" id="KW-0547">Nucleotide-binding</keyword>
<dbReference type="InterPro" id="IPR021810">
    <property type="entry name" value="T1RH-like_C"/>
</dbReference>
<reference evidence="13 14" key="1">
    <citation type="submission" date="2016-07" db="EMBL/GenBank/DDBJ databases">
        <title>Genome and transcriptome analysis of iron-reducing fermentative bacteria Anoxybacter fermentans.</title>
        <authorList>
            <person name="Zeng X."/>
            <person name="Shao Z."/>
        </authorList>
    </citation>
    <scope>NUCLEOTIDE SEQUENCE [LARGE SCALE GENOMIC DNA]</scope>
    <source>
        <strain evidence="13 14">DY22613</strain>
    </source>
</reference>
<dbReference type="Pfam" id="PF18766">
    <property type="entry name" value="SWI2_SNF2"/>
    <property type="match status" value="1"/>
</dbReference>
<keyword evidence="7 13" id="KW-0255">Endonuclease</keyword>
<evidence type="ECO:0000256" key="9">
    <source>
        <dbReference type="ARBA" id="ARBA00022840"/>
    </source>
</evidence>
<accession>A0A3Q9HQN7</accession>
<keyword evidence="6 11" id="KW-0680">Restriction system</keyword>
<dbReference type="InterPro" id="IPR004473">
    <property type="entry name" value="Restrct_endonuc_typeI_HsdR"/>
</dbReference>
<evidence type="ECO:0000256" key="4">
    <source>
        <dbReference type="ARBA" id="ARBA00022722"/>
    </source>
</evidence>
<dbReference type="Pfam" id="PF22679">
    <property type="entry name" value="T1R_D3-like"/>
    <property type="match status" value="1"/>
</dbReference>
<dbReference type="InterPro" id="IPR040980">
    <property type="entry name" value="SWI2_SNF2"/>
</dbReference>
<dbReference type="InterPro" id="IPR055180">
    <property type="entry name" value="HsdR_RecA-like_helicase_dom_2"/>
</dbReference>